<organism evidence="1">
    <name type="scientific">Notodromas monacha</name>
    <dbReference type="NCBI Taxonomy" id="399045"/>
    <lineage>
        <taxon>Eukaryota</taxon>
        <taxon>Metazoa</taxon>
        <taxon>Ecdysozoa</taxon>
        <taxon>Arthropoda</taxon>
        <taxon>Crustacea</taxon>
        <taxon>Oligostraca</taxon>
        <taxon>Ostracoda</taxon>
        <taxon>Podocopa</taxon>
        <taxon>Podocopida</taxon>
        <taxon>Cypridocopina</taxon>
        <taxon>Cypridoidea</taxon>
        <taxon>Cyprididae</taxon>
        <taxon>Notodromas</taxon>
    </lineage>
</organism>
<sequence>MSADTIPGTLRVLFDDVMYELLQLSHRTLKFRGSRQLKFRRISEKVRPACYTGAQQAISLDEQAHREDVLLTMSADTILGTLRVLFDDVMYKLLQLSHKTLKFRRSGQLKFRRIYR</sequence>
<dbReference type="AlphaFoldDB" id="A0A7R9GBC8"/>
<protein>
    <submittedName>
        <fullName evidence="1">Uncharacterized protein</fullName>
    </submittedName>
</protein>
<accession>A0A7R9GBC8</accession>
<dbReference type="Proteomes" id="UP000678499">
    <property type="component" value="Unassembled WGS sequence"/>
</dbReference>
<gene>
    <name evidence="1" type="ORF">NMOB1V02_LOCUS3842</name>
</gene>
<proteinExistence type="predicted"/>
<dbReference type="EMBL" id="CAJPEX010000545">
    <property type="protein sequence ID" value="CAG0916216.1"/>
    <property type="molecule type" value="Genomic_DNA"/>
</dbReference>
<name>A0A7R9GBC8_9CRUS</name>
<reference evidence="1" key="1">
    <citation type="submission" date="2020-11" db="EMBL/GenBank/DDBJ databases">
        <authorList>
            <person name="Tran Van P."/>
        </authorList>
    </citation>
    <scope>NUCLEOTIDE SEQUENCE</scope>
</reference>
<evidence type="ECO:0000313" key="2">
    <source>
        <dbReference type="Proteomes" id="UP000678499"/>
    </source>
</evidence>
<dbReference type="EMBL" id="OA882582">
    <property type="protein sequence ID" value="CAD7276064.1"/>
    <property type="molecule type" value="Genomic_DNA"/>
</dbReference>
<keyword evidence="2" id="KW-1185">Reference proteome</keyword>
<evidence type="ECO:0000313" key="1">
    <source>
        <dbReference type="EMBL" id="CAD7276064.1"/>
    </source>
</evidence>